<evidence type="ECO:0000256" key="4">
    <source>
        <dbReference type="PROSITE-ProRule" id="PRU01052"/>
    </source>
</evidence>
<dbReference type="GO" id="GO:0005525">
    <property type="term" value="F:GTP binding"/>
    <property type="evidence" value="ECO:0007669"/>
    <property type="project" value="UniProtKB-KW"/>
</dbReference>
<dbReference type="PROSITE" id="PS51715">
    <property type="entry name" value="G_GB1_RHD3"/>
    <property type="match status" value="1"/>
</dbReference>
<accession>A0AAU9WKN1</accession>
<evidence type="ECO:0000256" key="3">
    <source>
        <dbReference type="ARBA" id="ARBA00023134"/>
    </source>
</evidence>
<feature type="domain" description="GB1/RHD3-type G" evidence="6">
    <location>
        <begin position="128"/>
        <end position="229"/>
    </location>
</feature>
<organism evidence="7 8">
    <name type="scientific">Pocillopora meandrina</name>
    <dbReference type="NCBI Taxonomy" id="46732"/>
    <lineage>
        <taxon>Eukaryota</taxon>
        <taxon>Metazoa</taxon>
        <taxon>Cnidaria</taxon>
        <taxon>Anthozoa</taxon>
        <taxon>Hexacorallia</taxon>
        <taxon>Scleractinia</taxon>
        <taxon>Astrocoeniina</taxon>
        <taxon>Pocilloporidae</taxon>
        <taxon>Pocillopora</taxon>
    </lineage>
</organism>
<evidence type="ECO:0000313" key="8">
    <source>
        <dbReference type="Proteomes" id="UP001159428"/>
    </source>
</evidence>
<dbReference type="Proteomes" id="UP001159428">
    <property type="component" value="Unassembled WGS sequence"/>
</dbReference>
<name>A0AAU9WKN1_9CNID</name>
<dbReference type="EMBL" id="CALNXJ010000016">
    <property type="protein sequence ID" value="CAH3117387.1"/>
    <property type="molecule type" value="Genomic_DNA"/>
</dbReference>
<evidence type="ECO:0000256" key="1">
    <source>
        <dbReference type="ARBA" id="ARBA00022741"/>
    </source>
</evidence>
<dbReference type="InterPro" id="IPR027417">
    <property type="entry name" value="P-loop_NTPase"/>
</dbReference>
<evidence type="ECO:0000313" key="7">
    <source>
        <dbReference type="EMBL" id="CAH3117387.1"/>
    </source>
</evidence>
<gene>
    <name evidence="7" type="ORF">PMEA_00007786</name>
</gene>
<evidence type="ECO:0000256" key="5">
    <source>
        <dbReference type="SAM" id="MobiDB-lite"/>
    </source>
</evidence>
<dbReference type="InterPro" id="IPR030386">
    <property type="entry name" value="G_GB1_RHD3_dom"/>
</dbReference>
<dbReference type="InterPro" id="IPR015894">
    <property type="entry name" value="Guanylate-bd_N"/>
</dbReference>
<dbReference type="InterPro" id="IPR036543">
    <property type="entry name" value="Guanylate-bd_C_sf"/>
</dbReference>
<sequence>MDSWRQQYQFENEDEALVKALELSRLEQQGSQQTQPTVEPRQTEFQRTTQALGPDLKSTLTSSFLSNMLGFKGKTGRKSQAETKRATPLCLPNNCKWDSSSGQYIKTGEMRTSLYVVDEALENLRRIKGPVCVVSIAGPYRKGKSFVLSEAFNQPQVFPLGHHMEPETMGIWLWIVPDKFRKYAKGQEITIVLLDSEGIDAVTGEGLDDNQIFTLTVLLASVLIYNSQSVPTRRDLEGLDFIVKLTHRIEVRSTTKHETERSHRDSEYFHKTFPFFIWLLRDVTQAIPEDCSNVKDYFLKKVFKVQDSLAVGQESQKVAESILSFFPGFEAFTLPSPTVDPEALKSITENKSLINPLFISGLEDFRSLVRRILLPKNSINDGELVTGEGLAVLVQLYVQAINTPGMVPNVQNAWDQFVEVKCSDAMKDVLNAYDTTMSLQLKDKLPCDNDRLRNGHGMALENSEAHFMADTAGISTNTIETFLKNLKESLSERFHLWQEKNAKMTREFCNNLLAMLKKQHLDPVIQQLQRKEGAKLSFHEIIGKYNLIKDDYHKSAIGAKDEIEAVFFEFHPALMKEQEQYMSLLQQLKDYDERLTEELAAKAFQEQEKQKLEEQQQRLLQENRQVKRKMEMLSERQNEERKKFREQTDNDLRVQIDQMKNMMDANMQQAQREREQFLQENQQLRNQFLDMQKMNEENIKMIKKLSKLVERQEEEKRREEERMERTQAAMEKKEKFEQMEARHREEKESLRREMEEKLEQQRQALTEEYRRAAQSRMQMVEEIGKKLEDVEEELKEVKKPGFIKRAAIKVKDAIATGARKVVENCVVM</sequence>
<feature type="region of interest" description="Disordered" evidence="5">
    <location>
        <begin position="711"/>
        <end position="740"/>
    </location>
</feature>
<reference evidence="7 8" key="1">
    <citation type="submission" date="2022-05" db="EMBL/GenBank/DDBJ databases">
        <authorList>
            <consortium name="Genoscope - CEA"/>
            <person name="William W."/>
        </authorList>
    </citation>
    <scope>NUCLEOTIDE SEQUENCE [LARGE SCALE GENOMIC DNA]</scope>
</reference>
<evidence type="ECO:0000259" key="6">
    <source>
        <dbReference type="PROSITE" id="PS51715"/>
    </source>
</evidence>
<evidence type="ECO:0000256" key="2">
    <source>
        <dbReference type="ARBA" id="ARBA00022801"/>
    </source>
</evidence>
<proteinExistence type="inferred from homology"/>
<dbReference type="AlphaFoldDB" id="A0AAU9WKN1"/>
<protein>
    <recommendedName>
        <fullName evidence="6">GB1/RHD3-type G domain-containing protein</fullName>
    </recommendedName>
</protein>
<comment type="similarity">
    <text evidence="4">Belongs to the TRAFAC class dynamin-like GTPase superfamily. GB1/RHD3 GTPase family.</text>
</comment>
<keyword evidence="3" id="KW-0342">GTP-binding</keyword>
<dbReference type="SUPFAM" id="SSF48340">
    <property type="entry name" value="Interferon-induced guanylate-binding protein 1 (GBP1), C-terminal domain"/>
    <property type="match status" value="1"/>
</dbReference>
<dbReference type="Pfam" id="PF02263">
    <property type="entry name" value="GBP"/>
    <property type="match status" value="1"/>
</dbReference>
<dbReference type="PANTHER" id="PTHR10751">
    <property type="entry name" value="GUANYLATE BINDING PROTEIN"/>
    <property type="match status" value="1"/>
</dbReference>
<keyword evidence="8" id="KW-1185">Reference proteome</keyword>
<comment type="caution">
    <text evidence="7">The sequence shown here is derived from an EMBL/GenBank/DDBJ whole genome shotgun (WGS) entry which is preliminary data.</text>
</comment>
<keyword evidence="1" id="KW-0547">Nucleotide-binding</keyword>
<dbReference type="Gene3D" id="3.40.50.300">
    <property type="entry name" value="P-loop containing nucleotide triphosphate hydrolases"/>
    <property type="match status" value="1"/>
</dbReference>
<dbReference type="Pfam" id="PF02841">
    <property type="entry name" value="GBP_C"/>
    <property type="match status" value="1"/>
</dbReference>
<keyword evidence="2" id="KW-0378">Hydrolase</keyword>
<dbReference type="Gene3D" id="1.20.1000.10">
    <property type="entry name" value="Guanylate-binding protein, C-terminal domain"/>
    <property type="match status" value="1"/>
</dbReference>
<dbReference type="InterPro" id="IPR003191">
    <property type="entry name" value="Guanylate-bd/ATL_C"/>
</dbReference>
<dbReference type="GO" id="GO:0003924">
    <property type="term" value="F:GTPase activity"/>
    <property type="evidence" value="ECO:0007669"/>
    <property type="project" value="InterPro"/>
</dbReference>
<dbReference type="SUPFAM" id="SSF52540">
    <property type="entry name" value="P-loop containing nucleoside triphosphate hydrolases"/>
    <property type="match status" value="1"/>
</dbReference>